<evidence type="ECO:0000313" key="4">
    <source>
        <dbReference type="Proteomes" id="UP000040578"/>
    </source>
</evidence>
<dbReference type="AlphaFoldDB" id="A0AAW7K1E9"/>
<dbReference type="Proteomes" id="UP000040578">
    <property type="component" value="Unassembled WGS sequence"/>
</dbReference>
<evidence type="ECO:0000313" key="2">
    <source>
        <dbReference type="EMBL" id="CNE78902.1"/>
    </source>
</evidence>
<reference evidence="3" key="2">
    <citation type="submission" date="2023-06" db="EMBL/GenBank/DDBJ databases">
        <authorList>
            <person name="Polev D.E."/>
            <person name="Saitova A.T."/>
            <person name="Bogumilchik E.A."/>
            <person name="Kokorina G.I."/>
            <person name="Voskresenskaia E.A."/>
        </authorList>
    </citation>
    <scope>NUCLEOTIDE SEQUENCE</scope>
    <source>
        <strain evidence="3">2145 StPb PI</strain>
    </source>
</reference>
<organism evidence="3 5">
    <name type="scientific">Yersinia nurmii</name>
    <dbReference type="NCBI Taxonomy" id="685706"/>
    <lineage>
        <taxon>Bacteria</taxon>
        <taxon>Pseudomonadati</taxon>
        <taxon>Pseudomonadota</taxon>
        <taxon>Gammaproteobacteria</taxon>
        <taxon>Enterobacterales</taxon>
        <taxon>Yersiniaceae</taxon>
        <taxon>Yersinia</taxon>
    </lineage>
</organism>
<evidence type="ECO:0000313" key="3">
    <source>
        <dbReference type="EMBL" id="MDN0088551.1"/>
    </source>
</evidence>
<dbReference type="PROSITE" id="PS51702">
    <property type="entry name" value="HTH_MU"/>
    <property type="match status" value="1"/>
</dbReference>
<keyword evidence="3" id="KW-0238">DNA-binding</keyword>
<reference evidence="2 4" key="1">
    <citation type="submission" date="2015-03" db="EMBL/GenBank/DDBJ databases">
        <authorList>
            <consortium name="Pathogen Informatics"/>
            <person name="Murphy D."/>
        </authorList>
    </citation>
    <scope>NUCLEOTIDE SEQUENCE [LARGE SCALE GENOMIC DNA]</scope>
    <source>
        <strain evidence="4">type strain: CIP110231</strain>
        <strain evidence="2">Type strain: CIP110231</strain>
    </source>
</reference>
<dbReference type="GO" id="GO:0003677">
    <property type="term" value="F:DNA binding"/>
    <property type="evidence" value="ECO:0007669"/>
    <property type="project" value="UniProtKB-KW"/>
</dbReference>
<feature type="domain" description="HTH Mu-type" evidence="1">
    <location>
        <begin position="2"/>
        <end position="69"/>
    </location>
</feature>
<sequence>MKKQWFSARELAGIAGLPSSPQGINQMARREGWELRRRRGVQGKAIEYHVDSFPGQVLDMIRMREEPAEYIVARQDPLQVWIEAYYQLTEEERDQIIAFIFREGVGTLMARLVNR</sequence>
<accession>A0AAW7K1E9</accession>
<dbReference type="InterPro" id="IPR009061">
    <property type="entry name" value="DNA-bd_dom_put_sf"/>
</dbReference>
<protein>
    <submittedName>
        <fullName evidence="2 3">DNA-binding protein</fullName>
    </submittedName>
</protein>
<keyword evidence="4" id="KW-1185">Reference proteome</keyword>
<dbReference type="RefSeq" id="WP_049599384.1">
    <property type="nucleotide sequence ID" value="NZ_CPYD01000009.1"/>
</dbReference>
<dbReference type="Proteomes" id="UP001167864">
    <property type="component" value="Unassembled WGS sequence"/>
</dbReference>
<dbReference type="Pfam" id="PF02316">
    <property type="entry name" value="HTH_Tnp_Mu_1"/>
    <property type="match status" value="1"/>
</dbReference>
<dbReference type="EMBL" id="CPYD01000009">
    <property type="protein sequence ID" value="CNE78902.1"/>
    <property type="molecule type" value="Genomic_DNA"/>
</dbReference>
<comment type="caution">
    <text evidence="3">The sequence shown here is derived from an EMBL/GenBank/DDBJ whole genome shotgun (WGS) entry which is preliminary data.</text>
</comment>
<evidence type="ECO:0000313" key="5">
    <source>
        <dbReference type="Proteomes" id="UP001167864"/>
    </source>
</evidence>
<name>A0AAW7K1E9_9GAMM</name>
<dbReference type="InterPro" id="IPR036388">
    <property type="entry name" value="WH-like_DNA-bd_sf"/>
</dbReference>
<dbReference type="InterPro" id="IPR003314">
    <property type="entry name" value="Mu-type_HTH"/>
</dbReference>
<evidence type="ECO:0000259" key="1">
    <source>
        <dbReference type="PROSITE" id="PS51702"/>
    </source>
</evidence>
<dbReference type="SUPFAM" id="SSF46955">
    <property type="entry name" value="Putative DNA-binding domain"/>
    <property type="match status" value="1"/>
</dbReference>
<gene>
    <name evidence="2" type="ORF">ERS137967_02533</name>
    <name evidence="3" type="ORF">QVN42_14365</name>
</gene>
<dbReference type="Gene3D" id="1.10.10.10">
    <property type="entry name" value="Winged helix-like DNA-binding domain superfamily/Winged helix DNA-binding domain"/>
    <property type="match status" value="1"/>
</dbReference>
<proteinExistence type="predicted"/>
<dbReference type="EMBL" id="JAUEHU010000014">
    <property type="protein sequence ID" value="MDN0088551.1"/>
    <property type="molecule type" value="Genomic_DNA"/>
</dbReference>